<evidence type="ECO:0000256" key="1">
    <source>
        <dbReference type="SAM" id="Phobius"/>
    </source>
</evidence>
<dbReference type="RefSeq" id="WP_159457213.1">
    <property type="nucleotide sequence ID" value="NZ_FUWS01000002.1"/>
</dbReference>
<name>A0A1T4M1P4_9ACTN</name>
<dbReference type="GO" id="GO:0015501">
    <property type="term" value="F:glutamate:sodium symporter activity"/>
    <property type="evidence" value="ECO:0007669"/>
    <property type="project" value="InterPro"/>
</dbReference>
<feature type="transmembrane region" description="Helical" evidence="1">
    <location>
        <begin position="257"/>
        <end position="280"/>
    </location>
</feature>
<feature type="transmembrane region" description="Helical" evidence="1">
    <location>
        <begin position="68"/>
        <end position="86"/>
    </location>
</feature>
<keyword evidence="3" id="KW-1185">Reference proteome</keyword>
<feature type="transmembrane region" description="Helical" evidence="1">
    <location>
        <begin position="416"/>
        <end position="437"/>
    </location>
</feature>
<evidence type="ECO:0000313" key="2">
    <source>
        <dbReference type="EMBL" id="SJZ60698.1"/>
    </source>
</evidence>
<dbReference type="GO" id="GO:0015813">
    <property type="term" value="P:L-glutamate transmembrane transport"/>
    <property type="evidence" value="ECO:0007669"/>
    <property type="project" value="InterPro"/>
</dbReference>
<sequence>MGDFDAWSILVDVGCISGLLLVGKIIRAKVGIAQRLMLPASIIAGVLGLALGPYGLNLIPFSDQLNTYTTILVAVVFGAIPLAGGLDAKGVAKGARAMWSYSVAGYVLQWGVCLLFALGVLNLFWDLPDAFGMLVPAGWVGGFGTVAAMSPTIADAGMEEFQTLGFTSATFGMVASIVVGLALVKWGVRKGVVQEISSFDQLPESLRTGLLRDDAERAPIGRATTSPNSLEPLALPMTVIGLVVLGGYMLSEGIKALFPSISVPVFAMAMLVGLVAGVIIKRTPARSYVDGTTVNSLSGTATDYLVAFGIAAIVPSVVVDNIVPLLLLTLVGLAYCLFMFFVVTPRVFGERWFERGIFTWGWAAGSTPSGIALLRIVDPKQKSKVIEEYGLAYMAYAPFEIGTVIIAPLVVVAGLVWPFTGISLLVGAGVLVLAFALRWAGARAFATAEGDAAPVTKGA</sequence>
<feature type="transmembrane region" description="Helical" evidence="1">
    <location>
        <begin position="300"/>
        <end position="318"/>
    </location>
</feature>
<keyword evidence="1" id="KW-1133">Transmembrane helix</keyword>
<keyword evidence="1" id="KW-0472">Membrane</keyword>
<feature type="transmembrane region" description="Helical" evidence="1">
    <location>
        <begin position="325"/>
        <end position="345"/>
    </location>
</feature>
<dbReference type="PANTHER" id="PTHR36178:SF1">
    <property type="entry name" value="SODIUM_GLUTAMATE SYMPORTER"/>
    <property type="match status" value="1"/>
</dbReference>
<dbReference type="OrthoDB" id="9801557at2"/>
<feature type="transmembrane region" description="Helical" evidence="1">
    <location>
        <begin position="389"/>
        <end position="410"/>
    </location>
</feature>
<gene>
    <name evidence="2" type="ORF">SAMN02745673_00901</name>
</gene>
<dbReference type="PANTHER" id="PTHR36178">
    <property type="entry name" value="SLR0625 PROTEIN"/>
    <property type="match status" value="1"/>
</dbReference>
<feature type="transmembrane region" description="Helical" evidence="1">
    <location>
        <begin position="357"/>
        <end position="377"/>
    </location>
</feature>
<keyword evidence="1" id="KW-0812">Transmembrane</keyword>
<dbReference type="GO" id="GO:0016020">
    <property type="term" value="C:membrane"/>
    <property type="evidence" value="ECO:0007669"/>
    <property type="project" value="InterPro"/>
</dbReference>
<dbReference type="Proteomes" id="UP000190637">
    <property type="component" value="Unassembled WGS sequence"/>
</dbReference>
<feature type="transmembrane region" description="Helical" evidence="1">
    <location>
        <begin position="98"/>
        <end position="124"/>
    </location>
</feature>
<feature type="transmembrane region" description="Helical" evidence="1">
    <location>
        <begin position="161"/>
        <end position="184"/>
    </location>
</feature>
<protein>
    <submittedName>
        <fullName evidence="2">Glutamate:Na+ symporter, ESS family</fullName>
    </submittedName>
</protein>
<accession>A0A1T4M1P4</accession>
<evidence type="ECO:0000313" key="3">
    <source>
        <dbReference type="Proteomes" id="UP000190637"/>
    </source>
</evidence>
<organism evidence="2 3">
    <name type="scientific">Marinactinospora thermotolerans DSM 45154</name>
    <dbReference type="NCBI Taxonomy" id="1122192"/>
    <lineage>
        <taxon>Bacteria</taxon>
        <taxon>Bacillati</taxon>
        <taxon>Actinomycetota</taxon>
        <taxon>Actinomycetes</taxon>
        <taxon>Streptosporangiales</taxon>
        <taxon>Nocardiopsidaceae</taxon>
        <taxon>Marinactinospora</taxon>
    </lineage>
</organism>
<dbReference type="AlphaFoldDB" id="A0A1T4M1P4"/>
<dbReference type="InterPro" id="IPR004445">
    <property type="entry name" value="GltS"/>
</dbReference>
<dbReference type="EMBL" id="FUWS01000002">
    <property type="protein sequence ID" value="SJZ60698.1"/>
    <property type="molecule type" value="Genomic_DNA"/>
</dbReference>
<reference evidence="2 3" key="1">
    <citation type="submission" date="2017-02" db="EMBL/GenBank/DDBJ databases">
        <authorList>
            <person name="Peterson S.W."/>
        </authorList>
    </citation>
    <scope>NUCLEOTIDE SEQUENCE [LARGE SCALE GENOMIC DNA]</scope>
    <source>
        <strain evidence="2 3">DSM 45154</strain>
    </source>
</reference>
<dbReference type="Pfam" id="PF03616">
    <property type="entry name" value="Glt_symporter"/>
    <property type="match status" value="1"/>
</dbReference>
<feature type="transmembrane region" description="Helical" evidence="1">
    <location>
        <begin position="233"/>
        <end position="250"/>
    </location>
</feature>
<feature type="transmembrane region" description="Helical" evidence="1">
    <location>
        <begin position="130"/>
        <end position="149"/>
    </location>
</feature>
<proteinExistence type="predicted"/>
<feature type="transmembrane region" description="Helical" evidence="1">
    <location>
        <begin position="38"/>
        <end position="56"/>
    </location>
</feature>
<feature type="transmembrane region" description="Helical" evidence="1">
    <location>
        <begin position="6"/>
        <end position="26"/>
    </location>
</feature>